<dbReference type="Proteomes" id="UP000266723">
    <property type="component" value="Unassembled WGS sequence"/>
</dbReference>
<dbReference type="PANTHER" id="PTHR18929:SF236">
    <property type="entry name" value="THIOREDOXIN DOMAIN-CONTAINING PROTEIN"/>
    <property type="match status" value="1"/>
</dbReference>
<organism evidence="2 3">
    <name type="scientific">Brassica cretica</name>
    <name type="common">Mustard</name>
    <dbReference type="NCBI Taxonomy" id="69181"/>
    <lineage>
        <taxon>Eukaryota</taxon>
        <taxon>Viridiplantae</taxon>
        <taxon>Streptophyta</taxon>
        <taxon>Embryophyta</taxon>
        <taxon>Tracheophyta</taxon>
        <taxon>Spermatophyta</taxon>
        <taxon>Magnoliopsida</taxon>
        <taxon>eudicotyledons</taxon>
        <taxon>Gunneridae</taxon>
        <taxon>Pentapetalae</taxon>
        <taxon>rosids</taxon>
        <taxon>malvids</taxon>
        <taxon>Brassicales</taxon>
        <taxon>Brassicaceae</taxon>
        <taxon>Brassiceae</taxon>
        <taxon>Brassica</taxon>
    </lineage>
</organism>
<dbReference type="SUPFAM" id="SSF52833">
    <property type="entry name" value="Thioredoxin-like"/>
    <property type="match status" value="1"/>
</dbReference>
<dbReference type="EMBL" id="QGKV02001507">
    <property type="protein sequence ID" value="KAF3529183.1"/>
    <property type="molecule type" value="Genomic_DNA"/>
</dbReference>
<evidence type="ECO:0000256" key="1">
    <source>
        <dbReference type="ARBA" id="ARBA00006347"/>
    </source>
</evidence>
<dbReference type="Gene3D" id="3.40.30.10">
    <property type="entry name" value="Glutaredoxin"/>
    <property type="match status" value="1"/>
</dbReference>
<comment type="similarity">
    <text evidence="1">Belongs to the protein disulfide isomerase family.</text>
</comment>
<accession>A0ABQ7B9N9</accession>
<proteinExistence type="inferred from homology"/>
<keyword evidence="3" id="KW-1185">Reference proteome</keyword>
<sequence length="245" mass="27748">MFNFLHSRSRLLGVNGVVKLLFPELKASDVFIGMVKTKAERYTKYGKLAADCGRPFLLLYGSYKMEKILEFLGKKKFPLITKSSESNTAWVYSTSVKLQVMIFAKADDFQSLAQPLEDIARRFKSKLMFIYIDITNENLAMPFLTLFGIEDANKTVVAAFDNKLNSKYLLEADPSSSNIEDAVLKEKCKIDLCVVRITGSSNMFEGINLSRCRELMKEEGELADADIASCYYHWLLRGIHVVTTT</sequence>
<evidence type="ECO:0000313" key="3">
    <source>
        <dbReference type="Proteomes" id="UP000266723"/>
    </source>
</evidence>
<dbReference type="InterPro" id="IPR036249">
    <property type="entry name" value="Thioredoxin-like_sf"/>
</dbReference>
<name>A0ABQ7B9N9_BRACR</name>
<dbReference type="Pfam" id="PF13848">
    <property type="entry name" value="Thioredoxin_6"/>
    <property type="match status" value="1"/>
</dbReference>
<dbReference type="CDD" id="cd02982">
    <property type="entry name" value="PDI_b'_family"/>
    <property type="match status" value="1"/>
</dbReference>
<comment type="caution">
    <text evidence="2">The sequence shown here is derived from an EMBL/GenBank/DDBJ whole genome shotgun (WGS) entry which is preliminary data.</text>
</comment>
<gene>
    <name evidence="2" type="ORF">DY000_02040245</name>
</gene>
<protein>
    <recommendedName>
        <fullName evidence="4">Thioredoxin domain-containing protein</fullName>
    </recommendedName>
</protein>
<dbReference type="PANTHER" id="PTHR18929">
    <property type="entry name" value="PROTEIN DISULFIDE ISOMERASE"/>
    <property type="match status" value="1"/>
</dbReference>
<evidence type="ECO:0008006" key="4">
    <source>
        <dbReference type="Google" id="ProtNLM"/>
    </source>
</evidence>
<evidence type="ECO:0000313" key="2">
    <source>
        <dbReference type="EMBL" id="KAF3529183.1"/>
    </source>
</evidence>
<reference evidence="2 3" key="1">
    <citation type="journal article" date="2020" name="BMC Genomics">
        <title>Intraspecific diversification of the crop wild relative Brassica cretica Lam. using demographic model selection.</title>
        <authorList>
            <person name="Kioukis A."/>
            <person name="Michalopoulou V.A."/>
            <person name="Briers L."/>
            <person name="Pirintsos S."/>
            <person name="Studholme D.J."/>
            <person name="Pavlidis P."/>
            <person name="Sarris P.F."/>
        </authorList>
    </citation>
    <scope>NUCLEOTIDE SEQUENCE [LARGE SCALE GENOMIC DNA]</scope>
    <source>
        <strain evidence="3">cv. PFS-1207/04</strain>
    </source>
</reference>